<dbReference type="Proteomes" id="UP001162483">
    <property type="component" value="Unassembled WGS sequence"/>
</dbReference>
<accession>A0ABN9AQ70</accession>
<organism evidence="1 2">
    <name type="scientific">Staurois parvus</name>
    <dbReference type="NCBI Taxonomy" id="386267"/>
    <lineage>
        <taxon>Eukaryota</taxon>
        <taxon>Metazoa</taxon>
        <taxon>Chordata</taxon>
        <taxon>Craniata</taxon>
        <taxon>Vertebrata</taxon>
        <taxon>Euteleostomi</taxon>
        <taxon>Amphibia</taxon>
        <taxon>Batrachia</taxon>
        <taxon>Anura</taxon>
        <taxon>Neobatrachia</taxon>
        <taxon>Ranoidea</taxon>
        <taxon>Ranidae</taxon>
        <taxon>Staurois</taxon>
    </lineage>
</organism>
<dbReference type="EMBL" id="CATNWA010000431">
    <property type="protein sequence ID" value="CAI9536960.1"/>
    <property type="molecule type" value="Genomic_DNA"/>
</dbReference>
<evidence type="ECO:0000313" key="2">
    <source>
        <dbReference type="Proteomes" id="UP001162483"/>
    </source>
</evidence>
<sequence>MGGARRWVGCGTKGRCSEVVPRDGARRWVGEEPRDGVSEWWVGCGTKGQCSGGGRGTKGRCSEVGSGWNQRTLLGGG</sequence>
<reference evidence="1" key="1">
    <citation type="submission" date="2023-05" db="EMBL/GenBank/DDBJ databases">
        <authorList>
            <person name="Stuckert A."/>
        </authorList>
    </citation>
    <scope>NUCLEOTIDE SEQUENCE</scope>
</reference>
<name>A0ABN9AQ70_9NEOB</name>
<comment type="caution">
    <text evidence="1">The sequence shown here is derived from an EMBL/GenBank/DDBJ whole genome shotgun (WGS) entry which is preliminary data.</text>
</comment>
<protein>
    <submittedName>
        <fullName evidence="1">Uncharacterized protein</fullName>
    </submittedName>
</protein>
<keyword evidence="2" id="KW-1185">Reference proteome</keyword>
<proteinExistence type="predicted"/>
<gene>
    <name evidence="1" type="ORF">SPARVUS_LOCUS1122590</name>
</gene>
<evidence type="ECO:0000313" key="1">
    <source>
        <dbReference type="EMBL" id="CAI9536960.1"/>
    </source>
</evidence>